<feature type="domain" description="ATPase RavA C-terminal" evidence="1">
    <location>
        <begin position="31"/>
        <end position="85"/>
    </location>
</feature>
<dbReference type="InterPro" id="IPR022547">
    <property type="entry name" value="ATPase_RavA_C"/>
</dbReference>
<sequence>MVDDHRHLSIRDISLQSPLLSLPEKHDCTLPAELIDEYEKLHLQLREQRRLFSQHQPCLFVPGEWLAKIEASLQQVAEQIRQSEQD</sequence>
<evidence type="ECO:0000313" key="2">
    <source>
        <dbReference type="EMBL" id="RBP61631.1"/>
    </source>
</evidence>
<comment type="caution">
    <text evidence="2">The sequence shown here is derived from an EMBL/GenBank/DDBJ whole genome shotgun (WGS) entry which is preliminary data.</text>
</comment>
<evidence type="ECO:0000259" key="1">
    <source>
        <dbReference type="Pfam" id="PF12592"/>
    </source>
</evidence>
<reference evidence="2 3" key="1">
    <citation type="submission" date="2018-06" db="EMBL/GenBank/DDBJ databases">
        <title>Genomic Encyclopedia of Type Strains, Phase IV (KMG-IV): sequencing the most valuable type-strain genomes for metagenomic binning, comparative biology and taxonomic classification.</title>
        <authorList>
            <person name="Goeker M."/>
        </authorList>
    </citation>
    <scope>NUCLEOTIDE SEQUENCE [LARGE SCALE GENOMIC DNA]</scope>
    <source>
        <strain evidence="2 3">DSM 30166</strain>
    </source>
</reference>
<proteinExistence type="predicted"/>
<accession>A0A366I500</accession>
<dbReference type="Pfam" id="PF12592">
    <property type="entry name" value="ATPase_RavA_C"/>
    <property type="match status" value="1"/>
</dbReference>
<gene>
    <name evidence="2" type="ORF">DES54_12112</name>
</gene>
<keyword evidence="3" id="KW-1185">Reference proteome</keyword>
<dbReference type="EMBL" id="QNRY01000021">
    <property type="protein sequence ID" value="RBP61631.1"/>
    <property type="molecule type" value="Genomic_DNA"/>
</dbReference>
<dbReference type="AlphaFoldDB" id="A0A366I500"/>
<dbReference type="Gene3D" id="1.20.58.1510">
    <property type="match status" value="1"/>
</dbReference>
<dbReference type="RefSeq" id="WP_338075500.1">
    <property type="nucleotide sequence ID" value="NZ_AGJP01000001.1"/>
</dbReference>
<name>A0A366I500_9GAMM</name>
<organism evidence="2 3">
    <name type="scientific">Brenneria salicis ATCC 15712 = DSM 30166</name>
    <dbReference type="NCBI Taxonomy" id="714314"/>
    <lineage>
        <taxon>Bacteria</taxon>
        <taxon>Pseudomonadati</taxon>
        <taxon>Pseudomonadota</taxon>
        <taxon>Gammaproteobacteria</taxon>
        <taxon>Enterobacterales</taxon>
        <taxon>Pectobacteriaceae</taxon>
        <taxon>Brenneria</taxon>
    </lineage>
</organism>
<protein>
    <submittedName>
        <fullName evidence="2">Uncharacterized protein DUF3763</fullName>
    </submittedName>
</protein>
<dbReference type="Proteomes" id="UP000253046">
    <property type="component" value="Unassembled WGS sequence"/>
</dbReference>
<evidence type="ECO:0000313" key="3">
    <source>
        <dbReference type="Proteomes" id="UP000253046"/>
    </source>
</evidence>